<dbReference type="EMBL" id="AWUE01014120">
    <property type="protein sequence ID" value="OMP05036.1"/>
    <property type="molecule type" value="Genomic_DNA"/>
</dbReference>
<proteinExistence type="predicted"/>
<gene>
    <name evidence="1" type="ORF">COLO4_09113</name>
</gene>
<evidence type="ECO:0000313" key="1">
    <source>
        <dbReference type="EMBL" id="OMP05036.1"/>
    </source>
</evidence>
<keyword evidence="2" id="KW-1185">Reference proteome</keyword>
<organism evidence="1 2">
    <name type="scientific">Corchorus olitorius</name>
    <dbReference type="NCBI Taxonomy" id="93759"/>
    <lineage>
        <taxon>Eukaryota</taxon>
        <taxon>Viridiplantae</taxon>
        <taxon>Streptophyta</taxon>
        <taxon>Embryophyta</taxon>
        <taxon>Tracheophyta</taxon>
        <taxon>Spermatophyta</taxon>
        <taxon>Magnoliopsida</taxon>
        <taxon>eudicotyledons</taxon>
        <taxon>Gunneridae</taxon>
        <taxon>Pentapetalae</taxon>
        <taxon>rosids</taxon>
        <taxon>malvids</taxon>
        <taxon>Malvales</taxon>
        <taxon>Malvaceae</taxon>
        <taxon>Grewioideae</taxon>
        <taxon>Apeibeae</taxon>
        <taxon>Corchorus</taxon>
    </lineage>
</organism>
<evidence type="ECO:0000313" key="2">
    <source>
        <dbReference type="Proteomes" id="UP000187203"/>
    </source>
</evidence>
<reference evidence="2" key="1">
    <citation type="submission" date="2013-09" db="EMBL/GenBank/DDBJ databases">
        <title>Corchorus olitorius genome sequencing.</title>
        <authorList>
            <person name="Alam M."/>
            <person name="Haque M.S."/>
            <person name="Islam M.S."/>
            <person name="Emdad E.M."/>
            <person name="Islam M.M."/>
            <person name="Ahmed B."/>
            <person name="Halim A."/>
            <person name="Hossen Q.M.M."/>
            <person name="Hossain M.Z."/>
            <person name="Ahmed R."/>
            <person name="Khan M.M."/>
            <person name="Islam R."/>
            <person name="Rashid M.M."/>
            <person name="Khan S.A."/>
            <person name="Rahman M.S."/>
            <person name="Alam M."/>
            <person name="Yahiya A.S."/>
            <person name="Khan M.S."/>
            <person name="Azam M.S."/>
            <person name="Haque T."/>
            <person name="Lashkar M.Z.H."/>
            <person name="Akhand A.I."/>
            <person name="Morshed G."/>
            <person name="Roy S."/>
            <person name="Uddin K.S."/>
            <person name="Rabeya T."/>
            <person name="Hossain A.S."/>
            <person name="Chowdhury A."/>
            <person name="Snigdha A.R."/>
            <person name="Mortoza M.S."/>
            <person name="Matin S.A."/>
            <person name="Hoque S.M.E."/>
            <person name="Islam M.K."/>
            <person name="Roy D.K."/>
            <person name="Haider R."/>
            <person name="Moosa M.M."/>
            <person name="Elias S.M."/>
            <person name="Hasan A.M."/>
            <person name="Jahan S."/>
            <person name="Shafiuddin M."/>
            <person name="Mahmood N."/>
            <person name="Shommy N.S."/>
        </authorList>
    </citation>
    <scope>NUCLEOTIDE SEQUENCE [LARGE SCALE GENOMIC DNA]</scope>
    <source>
        <strain evidence="2">cv. O-4</strain>
    </source>
</reference>
<dbReference type="AlphaFoldDB" id="A0A1R3KD83"/>
<accession>A0A1R3KD83</accession>
<name>A0A1R3KD83_9ROSI</name>
<comment type="caution">
    <text evidence="1">The sequence shown here is derived from an EMBL/GenBank/DDBJ whole genome shotgun (WGS) entry which is preliminary data.</text>
</comment>
<dbReference type="Proteomes" id="UP000187203">
    <property type="component" value="Unassembled WGS sequence"/>
</dbReference>
<sequence length="31" mass="3614">MAGQCFCRKGFDFYLSTLGAHHEPRLHKPHE</sequence>
<protein>
    <submittedName>
        <fullName evidence="1">Uncharacterized protein</fullName>
    </submittedName>
</protein>